<evidence type="ECO:0000256" key="15">
    <source>
        <dbReference type="PROSITE-ProRule" id="PRU00289"/>
    </source>
</evidence>
<evidence type="ECO:0000256" key="4">
    <source>
        <dbReference type="ARBA" id="ARBA00022618"/>
    </source>
</evidence>
<comment type="caution">
    <text evidence="18">The sequence shown here is derived from an EMBL/GenBank/DDBJ whole genome shotgun (WGS) entry which is preliminary data.</text>
</comment>
<dbReference type="InterPro" id="IPR050206">
    <property type="entry name" value="FtsK/SpoIIIE/SftA"/>
</dbReference>
<evidence type="ECO:0000256" key="2">
    <source>
        <dbReference type="ARBA" id="ARBA00006474"/>
    </source>
</evidence>
<evidence type="ECO:0000256" key="11">
    <source>
        <dbReference type="ARBA" id="ARBA00023136"/>
    </source>
</evidence>
<keyword evidence="12" id="KW-0131">Cell cycle</keyword>
<organism evidence="18 19">
    <name type="scientific">Dialister pneumosintes</name>
    <dbReference type="NCBI Taxonomy" id="39950"/>
    <lineage>
        <taxon>Bacteria</taxon>
        <taxon>Bacillati</taxon>
        <taxon>Bacillota</taxon>
        <taxon>Negativicutes</taxon>
        <taxon>Veillonellales</taxon>
        <taxon>Veillonellaceae</taxon>
        <taxon>Dialister</taxon>
    </lineage>
</organism>
<accession>A0ABX9MAU8</accession>
<comment type="subunit">
    <text evidence="14">Homohexamer. Forms a ring that surrounds DNA.</text>
</comment>
<evidence type="ECO:0000256" key="7">
    <source>
        <dbReference type="ARBA" id="ARBA00022829"/>
    </source>
</evidence>
<comment type="subcellular location">
    <subcellularLocation>
        <location evidence="1">Cell membrane</location>
        <topology evidence="1">Multi-pass membrane protein</topology>
    </subcellularLocation>
</comment>
<keyword evidence="8 15" id="KW-0067">ATP-binding</keyword>
<proteinExistence type="inferred from homology"/>
<evidence type="ECO:0000256" key="9">
    <source>
        <dbReference type="ARBA" id="ARBA00022989"/>
    </source>
</evidence>
<dbReference type="Pfam" id="PF13491">
    <property type="entry name" value="FtsK_4TM"/>
    <property type="match status" value="1"/>
</dbReference>
<name>A0ABX9MAU8_9FIRM</name>
<dbReference type="SUPFAM" id="SSF52540">
    <property type="entry name" value="P-loop containing nucleoside triphosphate hydrolases"/>
    <property type="match status" value="1"/>
</dbReference>
<dbReference type="Gene3D" id="3.30.980.40">
    <property type="match status" value="1"/>
</dbReference>
<dbReference type="SUPFAM" id="SSF46785">
    <property type="entry name" value="Winged helix' DNA-binding domain"/>
    <property type="match status" value="1"/>
</dbReference>
<dbReference type="PANTHER" id="PTHR22683:SF41">
    <property type="entry name" value="DNA TRANSLOCASE FTSK"/>
    <property type="match status" value="1"/>
</dbReference>
<sequence>MRKRTVSNKRNKNKKGLQHYEIIGLLLVVIGTLAVLSIAGQNIGFIGECIFNLFSFLFGKSAGIPAIVFIFVGIRYIALREKFKYSLKFFIGIILYWLLIAAIHAWFTSFGNELNFEMLISYGGALGGIAVWGLRFLFGEIGTWIVLFVAVLITIVFFTKWSLSSGVIYVGEKTTQKVAKVGEAIKAKKIEYEERHRLTKKSKSTYSMRDFIFKKKQDKLSLNAEPVKESDYYEESHNNSEDLSQDNEKFDCMSHSEVENIELPSVFVEIDDTNVKNSEDLMISSLQVEGNPINAIEELNSYQYPPLTLLQPGVKQSYSLAKEASDKKKILEDTLHNFGVAAKVINISVGPTVTRFELEPAPGVKVKKIENLSDDIALQLAATHVRIEAPIPGKSAVGIEVPNGKNSVVVLRDVLESQEFIEARGNINVALGKDIAGKTIVADLAKMPHLLIAGSTGSGKSVCINTIIMSILYKYSPEEVKMILIDPKVVELSIYNKIPHLRSPVVTEPKKSAGALQWAVKEMENRYKLFSESGVRDIRGYNRLHTEDKMSFLLIVIDELADLMMVAADSVEQAICRLAQKARAAGIHLILATQRPSVDVITGLIKANIPSRISFAVSSQIDSRTILDKSGAEHLLGKGDMLFAPIGVINPIRIQGAFVSDEEVEAVTNFVENQKVVAEMIKSQEPIVFTAPEEATKVVGEEQQDELLSEAVDWVLSTGRASVSMLQRRFRIGYTRAGRLMDTMEELGIVGTANGAKPRDILVSKEQAEQILKGD</sequence>
<protein>
    <submittedName>
        <fullName evidence="18">DNA translocase FtsK</fullName>
    </submittedName>
</protein>
<dbReference type="Gene3D" id="1.10.10.10">
    <property type="entry name" value="Winged helix-like DNA-binding domain superfamily/Winged helix DNA-binding domain"/>
    <property type="match status" value="1"/>
</dbReference>
<feature type="transmembrane region" description="Helical" evidence="16">
    <location>
        <begin position="20"/>
        <end position="39"/>
    </location>
</feature>
<dbReference type="Pfam" id="PF01580">
    <property type="entry name" value="FtsK_SpoIIIE"/>
    <property type="match status" value="1"/>
</dbReference>
<dbReference type="Proteomes" id="UP000266262">
    <property type="component" value="Unassembled WGS sequence"/>
</dbReference>
<feature type="transmembrane region" description="Helical" evidence="16">
    <location>
        <begin position="51"/>
        <end position="77"/>
    </location>
</feature>
<dbReference type="InterPro" id="IPR036390">
    <property type="entry name" value="WH_DNA-bd_sf"/>
</dbReference>
<evidence type="ECO:0000256" key="12">
    <source>
        <dbReference type="ARBA" id="ARBA00023306"/>
    </source>
</evidence>
<feature type="binding site" evidence="15">
    <location>
        <begin position="454"/>
        <end position="461"/>
    </location>
    <ligand>
        <name>ATP</name>
        <dbReference type="ChEBI" id="CHEBI:30616"/>
    </ligand>
</feature>
<keyword evidence="7" id="KW-0159">Chromosome partition</keyword>
<keyword evidence="5 16" id="KW-0812">Transmembrane</keyword>
<comment type="similarity">
    <text evidence="2">Belongs to the FtsK/SpoIIIE/SftA family.</text>
</comment>
<keyword evidence="19" id="KW-1185">Reference proteome</keyword>
<keyword evidence="9 16" id="KW-1133">Transmembrane helix</keyword>
<gene>
    <name evidence="18" type="ORF">DX915_00215</name>
</gene>
<dbReference type="SMART" id="SM00843">
    <property type="entry name" value="Ftsk_gamma"/>
    <property type="match status" value="1"/>
</dbReference>
<dbReference type="InterPro" id="IPR018541">
    <property type="entry name" value="Ftsk_gamma"/>
</dbReference>
<dbReference type="InterPro" id="IPR027417">
    <property type="entry name" value="P-loop_NTPase"/>
</dbReference>
<dbReference type="CDD" id="cd01127">
    <property type="entry name" value="TrwB_TraG_TraD_VirD4"/>
    <property type="match status" value="1"/>
</dbReference>
<dbReference type="InterPro" id="IPR036388">
    <property type="entry name" value="WH-like_DNA-bd_sf"/>
</dbReference>
<dbReference type="InterPro" id="IPR025199">
    <property type="entry name" value="FtsK_4TM"/>
</dbReference>
<dbReference type="InterPro" id="IPR002543">
    <property type="entry name" value="FtsK_dom"/>
</dbReference>
<evidence type="ECO:0000256" key="13">
    <source>
        <dbReference type="ARBA" id="ARBA00024986"/>
    </source>
</evidence>
<evidence type="ECO:0000256" key="3">
    <source>
        <dbReference type="ARBA" id="ARBA00022475"/>
    </source>
</evidence>
<dbReference type="Pfam" id="PF17854">
    <property type="entry name" value="FtsK_alpha"/>
    <property type="match status" value="1"/>
</dbReference>
<dbReference type="EMBL" id="QWKU01000001">
    <property type="protein sequence ID" value="RID94005.1"/>
    <property type="molecule type" value="Genomic_DNA"/>
</dbReference>
<keyword evidence="11 16" id="KW-0472">Membrane</keyword>
<feature type="transmembrane region" description="Helical" evidence="16">
    <location>
        <begin position="145"/>
        <end position="163"/>
    </location>
</feature>
<dbReference type="PANTHER" id="PTHR22683">
    <property type="entry name" value="SPORULATION PROTEIN RELATED"/>
    <property type="match status" value="1"/>
</dbReference>
<dbReference type="InterPro" id="IPR003593">
    <property type="entry name" value="AAA+_ATPase"/>
</dbReference>
<evidence type="ECO:0000313" key="18">
    <source>
        <dbReference type="EMBL" id="RID94005.1"/>
    </source>
</evidence>
<evidence type="ECO:0000256" key="8">
    <source>
        <dbReference type="ARBA" id="ARBA00022840"/>
    </source>
</evidence>
<dbReference type="Gene3D" id="3.40.50.300">
    <property type="entry name" value="P-loop containing nucleotide triphosphate hydrolases"/>
    <property type="match status" value="1"/>
</dbReference>
<dbReference type="InterPro" id="IPR041027">
    <property type="entry name" value="FtsK_alpha"/>
</dbReference>
<evidence type="ECO:0000256" key="6">
    <source>
        <dbReference type="ARBA" id="ARBA00022741"/>
    </source>
</evidence>
<dbReference type="SMART" id="SM00382">
    <property type="entry name" value="AAA"/>
    <property type="match status" value="1"/>
</dbReference>
<keyword evidence="4" id="KW-0132">Cell division</keyword>
<feature type="transmembrane region" description="Helical" evidence="16">
    <location>
        <begin position="119"/>
        <end position="138"/>
    </location>
</feature>
<evidence type="ECO:0000313" key="19">
    <source>
        <dbReference type="Proteomes" id="UP000266262"/>
    </source>
</evidence>
<comment type="function">
    <text evidence="13">Essential cell division protein that coordinates cell division and chromosome segregation. The N-terminus is involved in assembly of the cell-division machinery. The C-terminus functions as a DNA motor that moves dsDNA in an ATP-dependent manner towards the dif recombination site, which is located within the replication terminus region. Required for activation of the Xer recombinase, allowing activation of chromosome unlinking by recombination.</text>
</comment>
<feature type="transmembrane region" description="Helical" evidence="16">
    <location>
        <begin position="89"/>
        <end position="107"/>
    </location>
</feature>
<evidence type="ECO:0000256" key="14">
    <source>
        <dbReference type="ARBA" id="ARBA00025923"/>
    </source>
</evidence>
<evidence type="ECO:0000259" key="17">
    <source>
        <dbReference type="PROSITE" id="PS50901"/>
    </source>
</evidence>
<dbReference type="RefSeq" id="WP_022514146.1">
    <property type="nucleotide sequence ID" value="NZ_QWKU01000001.1"/>
</dbReference>
<dbReference type="Pfam" id="PF09397">
    <property type="entry name" value="FtsK_gamma"/>
    <property type="match status" value="1"/>
</dbReference>
<keyword evidence="3" id="KW-1003">Cell membrane</keyword>
<evidence type="ECO:0000256" key="5">
    <source>
        <dbReference type="ARBA" id="ARBA00022692"/>
    </source>
</evidence>
<evidence type="ECO:0000256" key="1">
    <source>
        <dbReference type="ARBA" id="ARBA00004651"/>
    </source>
</evidence>
<evidence type="ECO:0000256" key="10">
    <source>
        <dbReference type="ARBA" id="ARBA00023125"/>
    </source>
</evidence>
<reference evidence="18 19" key="1">
    <citation type="submission" date="2018-08" db="EMBL/GenBank/DDBJ databases">
        <title>Draft genome sequence of Dialister pneumosintes KCOM 1685.</title>
        <authorList>
            <person name="Kook J.-K."/>
            <person name="Park S.-N."/>
            <person name="Lim Y.K."/>
        </authorList>
    </citation>
    <scope>NUCLEOTIDE SEQUENCE [LARGE SCALE GENOMIC DNA]</scope>
    <source>
        <strain evidence="18 19">KCOM 1685</strain>
    </source>
</reference>
<feature type="domain" description="FtsK" evidence="17">
    <location>
        <begin position="437"/>
        <end position="624"/>
    </location>
</feature>
<evidence type="ECO:0000256" key="16">
    <source>
        <dbReference type="SAM" id="Phobius"/>
    </source>
</evidence>
<keyword evidence="10" id="KW-0238">DNA-binding</keyword>
<keyword evidence="6 15" id="KW-0547">Nucleotide-binding</keyword>
<dbReference type="PROSITE" id="PS50901">
    <property type="entry name" value="FTSK"/>
    <property type="match status" value="1"/>
</dbReference>